<dbReference type="InterPro" id="IPR013087">
    <property type="entry name" value="Znf_C2H2_type"/>
</dbReference>
<feature type="region of interest" description="Disordered" evidence="2">
    <location>
        <begin position="720"/>
        <end position="787"/>
    </location>
</feature>
<feature type="compositionally biased region" description="Polar residues" evidence="2">
    <location>
        <begin position="590"/>
        <end position="600"/>
    </location>
</feature>
<feature type="compositionally biased region" description="Polar residues" evidence="2">
    <location>
        <begin position="535"/>
        <end position="551"/>
    </location>
</feature>
<organism evidence="4 5">
    <name type="scientific">Callorhinchus milii</name>
    <name type="common">Ghost shark</name>
    <dbReference type="NCBI Taxonomy" id="7868"/>
    <lineage>
        <taxon>Eukaryota</taxon>
        <taxon>Metazoa</taxon>
        <taxon>Chordata</taxon>
        <taxon>Craniata</taxon>
        <taxon>Vertebrata</taxon>
        <taxon>Chondrichthyes</taxon>
        <taxon>Holocephali</taxon>
        <taxon>Chimaeriformes</taxon>
        <taxon>Callorhinchidae</taxon>
        <taxon>Callorhinchus</taxon>
    </lineage>
</organism>
<dbReference type="PANTHER" id="PTHR21564:SF2">
    <property type="entry name" value="ZINC FINGER PROTEIN 609"/>
    <property type="match status" value="1"/>
</dbReference>
<feature type="compositionally biased region" description="Basic residues" evidence="2">
    <location>
        <begin position="894"/>
        <end position="909"/>
    </location>
</feature>
<keyword evidence="1" id="KW-0862">Zinc</keyword>
<feature type="region of interest" description="Disordered" evidence="2">
    <location>
        <begin position="402"/>
        <end position="672"/>
    </location>
</feature>
<dbReference type="Ensembl" id="ENSCMIT00000010694.1">
    <property type="protein sequence ID" value="ENSCMIP00000010422.1"/>
    <property type="gene ID" value="ENSCMIG00000005493.1"/>
</dbReference>
<feature type="region of interest" description="Disordered" evidence="2">
    <location>
        <begin position="69"/>
        <end position="198"/>
    </location>
</feature>
<feature type="compositionally biased region" description="Basic and acidic residues" evidence="2">
    <location>
        <begin position="640"/>
        <end position="664"/>
    </location>
</feature>
<feature type="compositionally biased region" description="Polar residues" evidence="2">
    <location>
        <begin position="505"/>
        <end position="519"/>
    </location>
</feature>
<feature type="compositionally biased region" description="Basic and acidic residues" evidence="2">
    <location>
        <begin position="457"/>
        <end position="470"/>
    </location>
</feature>
<feature type="compositionally biased region" description="Basic and acidic residues" evidence="2">
    <location>
        <begin position="875"/>
        <end position="893"/>
    </location>
</feature>
<feature type="compositionally biased region" description="Basic and acidic residues" evidence="2">
    <location>
        <begin position="231"/>
        <end position="254"/>
    </location>
</feature>
<keyword evidence="5" id="KW-1185">Reference proteome</keyword>
<feature type="region of interest" description="Disordered" evidence="2">
    <location>
        <begin position="875"/>
        <end position="909"/>
    </location>
</feature>
<sequence length="960" mass="104978">GNVRGVWRECEGSVQREHSRQCVGNAVSTSAHHNFERCVLVVNVTWRNKTYVGTLLDCTRHDWAPPRFCESPTSDLEMRGNNRGRGKRVRPNPNPPVAESSVVSDSKAVSNKTRACTSSKGRRGSQNSSERRTPTNTVEDIKVNPSSGSKRKNKPSPDLDLTSSSEDSKGGKRMRSNSRGTPTPVPGVKIEPSVPEHSCPSPVLIDCPHPNCNKKYKHINGLRYHQAHAHTDSDGKLEGDADSEEKNSDTEDCSKGSVSPARSITPKGRREGSLEAHSPSSTTKSSAGKSSSKRKTSADIDAESGGLYNPDCSEEGPPVGSPSDDTGNDGDESSEKKSLLEKDKARKSSSSKLEKITLKTKSARPIVPALPAQIYSFPAATFTTSGPPGSAPGLTTTVVQAMSKSPPLKPIQPKPTIMGEPCTVNPALTPLKEKKKKEKKKKDPKEATSPKPPGKGGKAEGGKSPFRESGAEAMSKGEGLLNGSSDSHESRLASIKAEADKIYSFTDNAPSPSIGSSSRLDGAGLAPPITPLHVVTQNGADSSSVKTNSPAYSDISDAGEDGEGKGDGVNKVKTSSPDQIVKECAKKALFSSSSTQPTLNKETHSPYYPGYDTYYSPSYPHASPGPPAGTAPPGSHPTKIKKEMDEETMEPRVKVESMEDKKSEMASAGHHPSVIQQRSQMFMQPLYYGQYTYMPQYGYSDQGYHSHMMSTNPTYRQQYEKMCEEQQKQRQEQSRGKHHVNEADKKQEQGMKDRDREEWKQKSPAPATLSKAPSLTDLAKPVPNKAKDSMDSLKYTIVTKAEEASKLHSQQAEGLKMKLSEASHLCRELCEPKLAPESGKSPGMDLALWYRQVGTELQTKERDIHTWKDTHTHTHTYRKTDTHTSHNRRETNTHTHRGTHMQRKTHTQRHTHYTAIARQTHTHIQRRNTQTISTAGLVVNEAQFLPSAPPALCPRIWSPQ</sequence>
<evidence type="ECO:0000256" key="1">
    <source>
        <dbReference type="PROSITE-ProRule" id="PRU00042"/>
    </source>
</evidence>
<evidence type="ECO:0000259" key="3">
    <source>
        <dbReference type="PROSITE" id="PS50157"/>
    </source>
</evidence>
<name>A0A4W3H5I0_CALMI</name>
<feature type="region of interest" description="Disordered" evidence="2">
    <location>
        <begin position="231"/>
        <end position="362"/>
    </location>
</feature>
<protein>
    <submittedName>
        <fullName evidence="4">Zinc finger protein 609a</fullName>
    </submittedName>
</protein>
<feature type="compositionally biased region" description="Low complexity" evidence="2">
    <location>
        <begin position="278"/>
        <end position="290"/>
    </location>
</feature>
<dbReference type="InterPro" id="IPR040010">
    <property type="entry name" value="ZN608/ZN609"/>
</dbReference>
<dbReference type="GO" id="GO:0005634">
    <property type="term" value="C:nucleus"/>
    <property type="evidence" value="ECO:0007669"/>
    <property type="project" value="TreeGrafter"/>
</dbReference>
<feature type="compositionally biased region" description="Basic and acidic residues" evidence="2">
    <location>
        <begin position="333"/>
        <end position="357"/>
    </location>
</feature>
<evidence type="ECO:0000313" key="4">
    <source>
        <dbReference type="Ensembl" id="ENSCMIP00000010422.1"/>
    </source>
</evidence>
<dbReference type="GeneTree" id="ENSGT00390000008748"/>
<dbReference type="GO" id="GO:0008270">
    <property type="term" value="F:zinc ion binding"/>
    <property type="evidence" value="ECO:0007669"/>
    <property type="project" value="UniProtKB-KW"/>
</dbReference>
<evidence type="ECO:0000256" key="2">
    <source>
        <dbReference type="SAM" id="MobiDB-lite"/>
    </source>
</evidence>
<reference evidence="4" key="4">
    <citation type="submission" date="2025-08" db="UniProtKB">
        <authorList>
            <consortium name="Ensembl"/>
        </authorList>
    </citation>
    <scope>IDENTIFICATION</scope>
</reference>
<reference evidence="5" key="2">
    <citation type="journal article" date="2007" name="PLoS Biol.">
        <title>Survey sequencing and comparative analysis of the elephant shark (Callorhinchus milii) genome.</title>
        <authorList>
            <person name="Venkatesh B."/>
            <person name="Kirkness E.F."/>
            <person name="Loh Y.H."/>
            <person name="Halpern A.L."/>
            <person name="Lee A.P."/>
            <person name="Johnson J."/>
            <person name="Dandona N."/>
            <person name="Viswanathan L.D."/>
            <person name="Tay A."/>
            <person name="Venter J.C."/>
            <person name="Strausberg R.L."/>
            <person name="Brenner S."/>
        </authorList>
    </citation>
    <scope>NUCLEOTIDE SEQUENCE [LARGE SCALE GENOMIC DNA]</scope>
</reference>
<accession>A0A4W3H5I0</accession>
<dbReference type="GO" id="GO:0006357">
    <property type="term" value="P:regulation of transcription by RNA polymerase II"/>
    <property type="evidence" value="ECO:0007669"/>
    <property type="project" value="TreeGrafter"/>
</dbReference>
<dbReference type="PROSITE" id="PS50157">
    <property type="entry name" value="ZINC_FINGER_C2H2_2"/>
    <property type="match status" value="1"/>
</dbReference>
<feature type="compositionally biased region" description="Basic and acidic residues" evidence="2">
    <location>
        <begin position="720"/>
        <end position="761"/>
    </location>
</feature>
<dbReference type="PANTHER" id="PTHR21564">
    <property type="entry name" value="BRAKELESS PROTEIN"/>
    <property type="match status" value="1"/>
</dbReference>
<feature type="compositionally biased region" description="Polar residues" evidence="2">
    <location>
        <begin position="101"/>
        <end position="148"/>
    </location>
</feature>
<reference evidence="4" key="5">
    <citation type="submission" date="2025-09" db="UniProtKB">
        <authorList>
            <consortium name="Ensembl"/>
        </authorList>
    </citation>
    <scope>IDENTIFICATION</scope>
</reference>
<dbReference type="Proteomes" id="UP000314986">
    <property type="component" value="Unassembled WGS sequence"/>
</dbReference>
<feature type="compositionally biased region" description="Basic and acidic residues" evidence="2">
    <location>
        <begin position="486"/>
        <end position="501"/>
    </location>
</feature>
<dbReference type="PROSITE" id="PS00028">
    <property type="entry name" value="ZINC_FINGER_C2H2_1"/>
    <property type="match status" value="1"/>
</dbReference>
<proteinExistence type="predicted"/>
<reference evidence="5" key="1">
    <citation type="journal article" date="2006" name="Science">
        <title>Ancient noncoding elements conserved in the human genome.</title>
        <authorList>
            <person name="Venkatesh B."/>
            <person name="Kirkness E.F."/>
            <person name="Loh Y.H."/>
            <person name="Halpern A.L."/>
            <person name="Lee A.P."/>
            <person name="Johnson J."/>
            <person name="Dandona N."/>
            <person name="Viswanathan L.D."/>
            <person name="Tay A."/>
            <person name="Venter J.C."/>
            <person name="Strausberg R.L."/>
            <person name="Brenner S."/>
        </authorList>
    </citation>
    <scope>NUCLEOTIDE SEQUENCE [LARGE SCALE GENOMIC DNA]</scope>
</reference>
<feature type="domain" description="C2H2-type" evidence="3">
    <location>
        <begin position="205"/>
        <end position="235"/>
    </location>
</feature>
<dbReference type="AlphaFoldDB" id="A0A4W3H5I0"/>
<evidence type="ECO:0000313" key="5">
    <source>
        <dbReference type="Proteomes" id="UP000314986"/>
    </source>
</evidence>
<reference evidence="5" key="3">
    <citation type="journal article" date="2014" name="Nature">
        <title>Elephant shark genome provides unique insights into gnathostome evolution.</title>
        <authorList>
            <consortium name="International Elephant Shark Genome Sequencing Consortium"/>
            <person name="Venkatesh B."/>
            <person name="Lee A.P."/>
            <person name="Ravi V."/>
            <person name="Maurya A.K."/>
            <person name="Lian M.M."/>
            <person name="Swann J.B."/>
            <person name="Ohta Y."/>
            <person name="Flajnik M.F."/>
            <person name="Sutoh Y."/>
            <person name="Kasahara M."/>
            <person name="Hoon S."/>
            <person name="Gangu V."/>
            <person name="Roy S.W."/>
            <person name="Irimia M."/>
            <person name="Korzh V."/>
            <person name="Kondrychyn I."/>
            <person name="Lim Z.W."/>
            <person name="Tay B.H."/>
            <person name="Tohari S."/>
            <person name="Kong K.W."/>
            <person name="Ho S."/>
            <person name="Lorente-Galdos B."/>
            <person name="Quilez J."/>
            <person name="Marques-Bonet T."/>
            <person name="Raney B.J."/>
            <person name="Ingham P.W."/>
            <person name="Tay A."/>
            <person name="Hillier L.W."/>
            <person name="Minx P."/>
            <person name="Boehm T."/>
            <person name="Wilson R.K."/>
            <person name="Brenner S."/>
            <person name="Warren W.C."/>
        </authorList>
    </citation>
    <scope>NUCLEOTIDE SEQUENCE [LARGE SCALE GENOMIC DNA]</scope>
</reference>
<keyword evidence="1" id="KW-0863">Zinc-finger</keyword>
<keyword evidence="1" id="KW-0479">Metal-binding</keyword>